<dbReference type="SMART" id="SM00382">
    <property type="entry name" value="AAA"/>
    <property type="match status" value="1"/>
</dbReference>
<dbReference type="PROSITE" id="PS50893">
    <property type="entry name" value="ABC_TRANSPORTER_2"/>
    <property type="match status" value="1"/>
</dbReference>
<proteinExistence type="predicted"/>
<protein>
    <submittedName>
        <fullName evidence="4">ATP-binding cassette domain-containing protein</fullName>
    </submittedName>
</protein>
<evidence type="ECO:0000313" key="5">
    <source>
        <dbReference type="Proteomes" id="UP000515928"/>
    </source>
</evidence>
<evidence type="ECO:0000256" key="2">
    <source>
        <dbReference type="ARBA" id="ARBA00022840"/>
    </source>
</evidence>
<gene>
    <name evidence="4" type="ORF">H9L01_02420</name>
</gene>
<evidence type="ECO:0000259" key="3">
    <source>
        <dbReference type="PROSITE" id="PS50893"/>
    </source>
</evidence>
<keyword evidence="1" id="KW-0547">Nucleotide-binding</keyword>
<evidence type="ECO:0000313" key="4">
    <source>
        <dbReference type="EMBL" id="QNN61240.1"/>
    </source>
</evidence>
<reference evidence="4 5" key="1">
    <citation type="submission" date="2020-08" db="EMBL/GenBank/DDBJ databases">
        <title>Genome sequence of Erysipelothrix inopinata DSM 15511T.</title>
        <authorList>
            <person name="Hyun D.-W."/>
            <person name="Bae J.-W."/>
        </authorList>
    </citation>
    <scope>NUCLEOTIDE SEQUENCE [LARGE SCALE GENOMIC DNA]</scope>
    <source>
        <strain evidence="4 5">DSM 15511</strain>
    </source>
</reference>
<organism evidence="4 5">
    <name type="scientific">Erysipelothrix inopinata</name>
    <dbReference type="NCBI Taxonomy" id="225084"/>
    <lineage>
        <taxon>Bacteria</taxon>
        <taxon>Bacillati</taxon>
        <taxon>Bacillota</taxon>
        <taxon>Erysipelotrichia</taxon>
        <taxon>Erysipelotrichales</taxon>
        <taxon>Erysipelotrichaceae</taxon>
        <taxon>Erysipelothrix</taxon>
    </lineage>
</organism>
<keyword evidence="5" id="KW-1185">Reference proteome</keyword>
<dbReference type="KEGG" id="eio:H9L01_02420"/>
<feature type="domain" description="ABC transporter" evidence="3">
    <location>
        <begin position="2"/>
        <end position="225"/>
    </location>
</feature>
<keyword evidence="2 4" id="KW-0067">ATP-binding</keyword>
<name>A0A7G9S065_9FIRM</name>
<dbReference type="GO" id="GO:0005524">
    <property type="term" value="F:ATP binding"/>
    <property type="evidence" value="ECO:0007669"/>
    <property type="project" value="UniProtKB-KW"/>
</dbReference>
<dbReference type="AlphaFoldDB" id="A0A7G9S065"/>
<dbReference type="GO" id="GO:0016887">
    <property type="term" value="F:ATP hydrolysis activity"/>
    <property type="evidence" value="ECO:0007669"/>
    <property type="project" value="InterPro"/>
</dbReference>
<dbReference type="PANTHER" id="PTHR43158:SF2">
    <property type="entry name" value="SKFA PEPTIDE EXPORT ATP-BINDING PROTEIN SKFE"/>
    <property type="match status" value="1"/>
</dbReference>
<dbReference type="InterPro" id="IPR003439">
    <property type="entry name" value="ABC_transporter-like_ATP-bd"/>
</dbReference>
<dbReference type="Gene3D" id="3.40.50.300">
    <property type="entry name" value="P-loop containing nucleotide triphosphate hydrolases"/>
    <property type="match status" value="1"/>
</dbReference>
<dbReference type="InterPro" id="IPR027417">
    <property type="entry name" value="P-loop_NTPase"/>
</dbReference>
<evidence type="ECO:0000256" key="1">
    <source>
        <dbReference type="ARBA" id="ARBA00022741"/>
    </source>
</evidence>
<sequence length="272" mass="31081">MIVLENATKSRRNLEINIDYLEIPKGLVTMIVSRNSGGKSSLLKILCGALSLDQGTYSVDSYSLEDYKKNNTVFYMPDSVPVTPHMGVFSSTVLFEKVYDGFNARVFERNLISAGIPTHLKIRELSKGQQKKYMFELMKLSNSKMLLLDEPTNGLDEKNKIEFKNMIQTYLLNEENYVVIASNNVEDIENICDHLVYMKNGKKFFEGSVLELQDRYKLWTGSKEKIPTEGVVGIRKKRDFVEVLIDTTKNNSNEVSEIKLHDLLIMLERGTV</sequence>
<accession>A0A7G9S065</accession>
<dbReference type="Pfam" id="PF00005">
    <property type="entry name" value="ABC_tran"/>
    <property type="match status" value="1"/>
</dbReference>
<dbReference type="PANTHER" id="PTHR43158">
    <property type="entry name" value="SKFA PEPTIDE EXPORT ATP-BINDING PROTEIN SKFE"/>
    <property type="match status" value="1"/>
</dbReference>
<dbReference type="Proteomes" id="UP000515928">
    <property type="component" value="Chromosome"/>
</dbReference>
<dbReference type="EMBL" id="CP060715">
    <property type="protein sequence ID" value="QNN61240.1"/>
    <property type="molecule type" value="Genomic_DNA"/>
</dbReference>
<dbReference type="InterPro" id="IPR003593">
    <property type="entry name" value="AAA+_ATPase"/>
</dbReference>
<dbReference type="RefSeq" id="WP_187534442.1">
    <property type="nucleotide sequence ID" value="NZ_CBCSHU010000001.1"/>
</dbReference>
<dbReference type="SUPFAM" id="SSF52540">
    <property type="entry name" value="P-loop containing nucleoside triphosphate hydrolases"/>
    <property type="match status" value="1"/>
</dbReference>